<evidence type="ECO:0000313" key="2">
    <source>
        <dbReference type="Proteomes" id="UP001283361"/>
    </source>
</evidence>
<organism evidence="1 2">
    <name type="scientific">Elysia crispata</name>
    <name type="common">lettuce slug</name>
    <dbReference type="NCBI Taxonomy" id="231223"/>
    <lineage>
        <taxon>Eukaryota</taxon>
        <taxon>Metazoa</taxon>
        <taxon>Spiralia</taxon>
        <taxon>Lophotrochozoa</taxon>
        <taxon>Mollusca</taxon>
        <taxon>Gastropoda</taxon>
        <taxon>Heterobranchia</taxon>
        <taxon>Euthyneura</taxon>
        <taxon>Panpulmonata</taxon>
        <taxon>Sacoglossa</taxon>
        <taxon>Placobranchoidea</taxon>
        <taxon>Plakobranchidae</taxon>
        <taxon>Elysia</taxon>
    </lineage>
</organism>
<sequence length="158" mass="17988">MLHVLHLRAQDWPPCVLWREVYSAGSPCSALPGEVQSNVAGVILSSLEDDERVKRSMKSLRRRPFKPSRFLMLCVRMVKGNYSTTRSLLLPVICLLVWSFQLNREQRLWKELTKWRESVNLVSLMNTAGRCAASPGRAYLASYSRWGGSSYTPTRVGN</sequence>
<dbReference type="Proteomes" id="UP001283361">
    <property type="component" value="Unassembled WGS sequence"/>
</dbReference>
<accession>A0AAE1ALB3</accession>
<reference evidence="1" key="1">
    <citation type="journal article" date="2023" name="G3 (Bethesda)">
        <title>A reference genome for the long-term kleptoplast-retaining sea slug Elysia crispata morphotype clarki.</title>
        <authorList>
            <person name="Eastman K.E."/>
            <person name="Pendleton A.L."/>
            <person name="Shaikh M.A."/>
            <person name="Suttiyut T."/>
            <person name="Ogas R."/>
            <person name="Tomko P."/>
            <person name="Gavelis G."/>
            <person name="Widhalm J.R."/>
            <person name="Wisecaver J.H."/>
        </authorList>
    </citation>
    <scope>NUCLEOTIDE SEQUENCE</scope>
    <source>
        <strain evidence="1">ECLA1</strain>
    </source>
</reference>
<comment type="caution">
    <text evidence="1">The sequence shown here is derived from an EMBL/GenBank/DDBJ whole genome shotgun (WGS) entry which is preliminary data.</text>
</comment>
<name>A0AAE1ALB3_9GAST</name>
<dbReference type="EMBL" id="JAWDGP010001738">
    <property type="protein sequence ID" value="KAK3788787.1"/>
    <property type="molecule type" value="Genomic_DNA"/>
</dbReference>
<gene>
    <name evidence="1" type="ORF">RRG08_029235</name>
</gene>
<evidence type="ECO:0000313" key="1">
    <source>
        <dbReference type="EMBL" id="KAK3788787.1"/>
    </source>
</evidence>
<proteinExistence type="predicted"/>
<dbReference type="AlphaFoldDB" id="A0AAE1ALB3"/>
<keyword evidence="2" id="KW-1185">Reference proteome</keyword>
<protein>
    <submittedName>
        <fullName evidence="1">Uncharacterized protein</fullName>
    </submittedName>
</protein>